<protein>
    <submittedName>
        <fullName evidence="1">Uncharacterized protein</fullName>
    </submittedName>
</protein>
<accession>A0A0A8YHC1</accession>
<evidence type="ECO:0000313" key="1">
    <source>
        <dbReference type="EMBL" id="JAD25346.1"/>
    </source>
</evidence>
<reference evidence="1" key="1">
    <citation type="submission" date="2014-09" db="EMBL/GenBank/DDBJ databases">
        <authorList>
            <person name="Magalhaes I.L.F."/>
            <person name="Oliveira U."/>
            <person name="Santos F.R."/>
            <person name="Vidigal T.H.D.A."/>
            <person name="Brescovit A.D."/>
            <person name="Santos A.J."/>
        </authorList>
    </citation>
    <scope>NUCLEOTIDE SEQUENCE</scope>
    <source>
        <tissue evidence="1">Shoot tissue taken approximately 20 cm above the soil surface</tissue>
    </source>
</reference>
<proteinExistence type="predicted"/>
<reference evidence="1" key="2">
    <citation type="journal article" date="2015" name="Data Brief">
        <title>Shoot transcriptome of the giant reed, Arundo donax.</title>
        <authorList>
            <person name="Barrero R.A."/>
            <person name="Guerrero F.D."/>
            <person name="Moolhuijzen P."/>
            <person name="Goolsby J.A."/>
            <person name="Tidwell J."/>
            <person name="Bellgard S.E."/>
            <person name="Bellgard M.I."/>
        </authorList>
    </citation>
    <scope>NUCLEOTIDE SEQUENCE</scope>
    <source>
        <tissue evidence="1">Shoot tissue taken approximately 20 cm above the soil surface</tissue>
    </source>
</reference>
<dbReference type="EMBL" id="GBRH01272549">
    <property type="protein sequence ID" value="JAD25346.1"/>
    <property type="molecule type" value="Transcribed_RNA"/>
</dbReference>
<organism evidence="1">
    <name type="scientific">Arundo donax</name>
    <name type="common">Giant reed</name>
    <name type="synonym">Donax arundinaceus</name>
    <dbReference type="NCBI Taxonomy" id="35708"/>
    <lineage>
        <taxon>Eukaryota</taxon>
        <taxon>Viridiplantae</taxon>
        <taxon>Streptophyta</taxon>
        <taxon>Embryophyta</taxon>
        <taxon>Tracheophyta</taxon>
        <taxon>Spermatophyta</taxon>
        <taxon>Magnoliopsida</taxon>
        <taxon>Liliopsida</taxon>
        <taxon>Poales</taxon>
        <taxon>Poaceae</taxon>
        <taxon>PACMAD clade</taxon>
        <taxon>Arundinoideae</taxon>
        <taxon>Arundineae</taxon>
        <taxon>Arundo</taxon>
    </lineage>
</organism>
<dbReference type="AlphaFoldDB" id="A0A0A8YHC1"/>
<name>A0A0A8YHC1_ARUDO</name>
<sequence>MEQAAKVAKYIAHCKSPSNADAVLAFLAGPALGLSKADIALYLDSRLLRT</sequence>